<dbReference type="PANTHER" id="PTHR48070">
    <property type="entry name" value="ESTERASE OVCA2"/>
    <property type="match status" value="1"/>
</dbReference>
<evidence type="ECO:0000256" key="1">
    <source>
        <dbReference type="ARBA" id="ARBA00022801"/>
    </source>
</evidence>
<dbReference type="Gene3D" id="3.40.50.1820">
    <property type="entry name" value="alpha/beta hydrolase"/>
    <property type="match status" value="1"/>
</dbReference>
<protein>
    <recommendedName>
        <fullName evidence="3">Serine hydrolase domain-containing protein</fullName>
    </recommendedName>
</protein>
<evidence type="ECO:0000313" key="5">
    <source>
        <dbReference type="Proteomes" id="UP000245783"/>
    </source>
</evidence>
<keyword evidence="5" id="KW-1185">Reference proteome</keyword>
<name>A0A316VVQ5_9BASI</name>
<dbReference type="GO" id="GO:0016787">
    <property type="term" value="F:hydrolase activity"/>
    <property type="evidence" value="ECO:0007669"/>
    <property type="project" value="UniProtKB-KW"/>
</dbReference>
<feature type="region of interest" description="Disordered" evidence="2">
    <location>
        <begin position="290"/>
        <end position="345"/>
    </location>
</feature>
<dbReference type="GeneID" id="37036091"/>
<dbReference type="RefSeq" id="XP_025368699.1">
    <property type="nucleotide sequence ID" value="XM_025514221.1"/>
</dbReference>
<dbReference type="STRING" id="1522189.A0A316VVQ5"/>
<evidence type="ECO:0000256" key="2">
    <source>
        <dbReference type="SAM" id="MobiDB-lite"/>
    </source>
</evidence>
<dbReference type="Proteomes" id="UP000245783">
    <property type="component" value="Unassembled WGS sequence"/>
</dbReference>
<reference evidence="4 5" key="1">
    <citation type="journal article" date="2018" name="Mol. Biol. Evol.">
        <title>Broad Genomic Sampling Reveals a Smut Pathogenic Ancestry of the Fungal Clade Ustilaginomycotina.</title>
        <authorList>
            <person name="Kijpornyongpan T."/>
            <person name="Mondo S.J."/>
            <person name="Barry K."/>
            <person name="Sandor L."/>
            <person name="Lee J."/>
            <person name="Lipzen A."/>
            <person name="Pangilinan J."/>
            <person name="LaButti K."/>
            <person name="Hainaut M."/>
            <person name="Henrissat B."/>
            <person name="Grigoriev I.V."/>
            <person name="Spatafora J.W."/>
            <person name="Aime M.C."/>
        </authorList>
    </citation>
    <scope>NUCLEOTIDE SEQUENCE [LARGE SCALE GENOMIC DNA]</scope>
    <source>
        <strain evidence="4 5">MCA 4658</strain>
    </source>
</reference>
<dbReference type="PANTHER" id="PTHR48070:SF6">
    <property type="entry name" value="ESTERASE OVCA2"/>
    <property type="match status" value="1"/>
</dbReference>
<keyword evidence="1" id="KW-0378">Hydrolase</keyword>
<dbReference type="InterPro" id="IPR005645">
    <property type="entry name" value="FSH-like_dom"/>
</dbReference>
<dbReference type="SUPFAM" id="SSF53474">
    <property type="entry name" value="alpha/beta-Hydrolases"/>
    <property type="match status" value="1"/>
</dbReference>
<dbReference type="Pfam" id="PF03959">
    <property type="entry name" value="FSH1"/>
    <property type="match status" value="1"/>
</dbReference>
<dbReference type="InParanoid" id="A0A316VVQ5"/>
<dbReference type="InterPro" id="IPR050593">
    <property type="entry name" value="LovG"/>
</dbReference>
<feature type="compositionally biased region" description="Basic and acidic residues" evidence="2">
    <location>
        <begin position="299"/>
        <end position="334"/>
    </location>
</feature>
<proteinExistence type="predicted"/>
<dbReference type="AlphaFoldDB" id="A0A316VVQ5"/>
<dbReference type="FunCoup" id="A0A316VVQ5">
    <property type="interactions" value="149"/>
</dbReference>
<dbReference type="GO" id="GO:0005737">
    <property type="term" value="C:cytoplasm"/>
    <property type="evidence" value="ECO:0007669"/>
    <property type="project" value="TreeGrafter"/>
</dbReference>
<dbReference type="EMBL" id="KZ819391">
    <property type="protein sequence ID" value="PWN41539.1"/>
    <property type="molecule type" value="Genomic_DNA"/>
</dbReference>
<gene>
    <name evidence="4" type="ORF">IE81DRAFT_324396</name>
</gene>
<evidence type="ECO:0000313" key="4">
    <source>
        <dbReference type="EMBL" id="PWN41539.1"/>
    </source>
</evidence>
<dbReference type="GO" id="GO:0005634">
    <property type="term" value="C:nucleus"/>
    <property type="evidence" value="ECO:0007669"/>
    <property type="project" value="TreeGrafter"/>
</dbReference>
<dbReference type="OrthoDB" id="2094269at2759"/>
<sequence length="345" mass="38216">MSIVCAAQSTTYHFSIFVKPSLARNMSTKTAPSGLTIQSQGGPIKILAFHSYTSNAANFSKRLGALRKTLAPVATLHFVQAPITVPPMLLEEGQEPPIEDESTPIEDTHRSWWKSTDLTEEEMKSVKITEEDEHFGPPQKYVGLEKSVDLVNRIVEAEGPFHGVLGFSQGTTMAGIMVSAFEDPARLPGFKLPPSQGRLRFCIAVSGFKARDKNLTSLFPERGIQTPVLHVLGRNDYITDKHRTGTLVNAFASTSRVVYHDGGHLTPTTGPWRKFFLDFISQFRDEHDGDWRGIAGPEVDSHLEHKEESQKAETENDLREDAEAERREAWRGAQKDGASTGKSSL</sequence>
<feature type="domain" description="Serine hydrolase" evidence="3">
    <location>
        <begin position="44"/>
        <end position="274"/>
    </location>
</feature>
<evidence type="ECO:0000259" key="3">
    <source>
        <dbReference type="Pfam" id="PF03959"/>
    </source>
</evidence>
<organism evidence="4 5">
    <name type="scientific">Ceraceosorus guamensis</name>
    <dbReference type="NCBI Taxonomy" id="1522189"/>
    <lineage>
        <taxon>Eukaryota</taxon>
        <taxon>Fungi</taxon>
        <taxon>Dikarya</taxon>
        <taxon>Basidiomycota</taxon>
        <taxon>Ustilaginomycotina</taxon>
        <taxon>Exobasidiomycetes</taxon>
        <taxon>Ceraceosorales</taxon>
        <taxon>Ceraceosoraceae</taxon>
        <taxon>Ceraceosorus</taxon>
    </lineage>
</organism>
<accession>A0A316VVQ5</accession>
<dbReference type="InterPro" id="IPR029058">
    <property type="entry name" value="AB_hydrolase_fold"/>
</dbReference>